<sequence length="176" mass="19593">MGSRVSVTMVVLNSTLNNQTSLVSNLKDLLVERDVPSNTSDTSSVVNLPINSTHNLTARENDTSLPVMEVAPPYDFSCRATVHCDWGYYCYKGICTLGCETDDDCLVGQKCKRNRGVQKCYRDNGRQGECSALLRFCSYNEQCCSGYCGRHRSMYMMCHMNPITQEEEQGGAGEPD</sequence>
<reference evidence="1" key="1">
    <citation type="submission" date="2022-11" db="EMBL/GenBank/DDBJ databases">
        <authorList>
            <person name="Petersen C."/>
        </authorList>
    </citation>
    <scope>NUCLEOTIDE SEQUENCE</scope>
    <source>
        <strain evidence="1">IBT 34128</strain>
    </source>
</reference>
<keyword evidence="2" id="KW-1185">Reference proteome</keyword>
<accession>A0A9W9K418</accession>
<protein>
    <recommendedName>
        <fullName evidence="3">Dickkopf N-terminal cysteine-rich domain-containing protein</fullName>
    </recommendedName>
</protein>
<evidence type="ECO:0000313" key="1">
    <source>
        <dbReference type="EMBL" id="KAJ5091861.1"/>
    </source>
</evidence>
<gene>
    <name evidence="1" type="ORF">NUU61_006731</name>
</gene>
<proteinExistence type="predicted"/>
<dbReference type="OrthoDB" id="4405280at2759"/>
<name>A0A9W9K418_9EURO</name>
<evidence type="ECO:0008006" key="3">
    <source>
        <dbReference type="Google" id="ProtNLM"/>
    </source>
</evidence>
<dbReference type="EMBL" id="JAPMSZ010000009">
    <property type="protein sequence ID" value="KAJ5091861.1"/>
    <property type="molecule type" value="Genomic_DNA"/>
</dbReference>
<evidence type="ECO:0000313" key="2">
    <source>
        <dbReference type="Proteomes" id="UP001141434"/>
    </source>
</evidence>
<dbReference type="AlphaFoldDB" id="A0A9W9K418"/>
<comment type="caution">
    <text evidence="1">The sequence shown here is derived from an EMBL/GenBank/DDBJ whole genome shotgun (WGS) entry which is preliminary data.</text>
</comment>
<organism evidence="1 2">
    <name type="scientific">Penicillium alfredii</name>
    <dbReference type="NCBI Taxonomy" id="1506179"/>
    <lineage>
        <taxon>Eukaryota</taxon>
        <taxon>Fungi</taxon>
        <taxon>Dikarya</taxon>
        <taxon>Ascomycota</taxon>
        <taxon>Pezizomycotina</taxon>
        <taxon>Eurotiomycetes</taxon>
        <taxon>Eurotiomycetidae</taxon>
        <taxon>Eurotiales</taxon>
        <taxon>Aspergillaceae</taxon>
        <taxon>Penicillium</taxon>
    </lineage>
</organism>
<reference evidence="1" key="2">
    <citation type="journal article" date="2023" name="IMA Fungus">
        <title>Comparative genomic study of the Penicillium genus elucidates a diverse pangenome and 15 lateral gene transfer events.</title>
        <authorList>
            <person name="Petersen C."/>
            <person name="Sorensen T."/>
            <person name="Nielsen M.R."/>
            <person name="Sondergaard T.E."/>
            <person name="Sorensen J.L."/>
            <person name="Fitzpatrick D.A."/>
            <person name="Frisvad J.C."/>
            <person name="Nielsen K.L."/>
        </authorList>
    </citation>
    <scope>NUCLEOTIDE SEQUENCE</scope>
    <source>
        <strain evidence="1">IBT 34128</strain>
    </source>
</reference>
<dbReference type="Proteomes" id="UP001141434">
    <property type="component" value="Unassembled WGS sequence"/>
</dbReference>
<dbReference type="RefSeq" id="XP_056510058.1">
    <property type="nucleotide sequence ID" value="XM_056657258.1"/>
</dbReference>
<dbReference type="GeneID" id="81396427"/>